<sequence>MAGWEQCRSWWPFINILPHPLPVRAPWEDTAEHCVRSRSCDH</sequence>
<protein>
    <submittedName>
        <fullName evidence="1">Uncharacterized protein</fullName>
    </submittedName>
</protein>
<evidence type="ECO:0000313" key="2">
    <source>
        <dbReference type="Proteomes" id="UP001162483"/>
    </source>
</evidence>
<evidence type="ECO:0000313" key="1">
    <source>
        <dbReference type="EMBL" id="CAI9584039.1"/>
    </source>
</evidence>
<keyword evidence="2" id="KW-1185">Reference proteome</keyword>
<comment type="caution">
    <text evidence="1">The sequence shown here is derived from an EMBL/GenBank/DDBJ whole genome shotgun (WGS) entry which is preliminary data.</text>
</comment>
<dbReference type="Proteomes" id="UP001162483">
    <property type="component" value="Unassembled WGS sequence"/>
</dbReference>
<name>A0ABN9EGM6_9NEOB</name>
<reference evidence="1" key="1">
    <citation type="submission" date="2023-05" db="EMBL/GenBank/DDBJ databases">
        <authorList>
            <person name="Stuckert A."/>
        </authorList>
    </citation>
    <scope>NUCLEOTIDE SEQUENCE</scope>
</reference>
<accession>A0ABN9EGM6</accession>
<dbReference type="EMBL" id="CATNWA010015510">
    <property type="protein sequence ID" value="CAI9584039.1"/>
    <property type="molecule type" value="Genomic_DNA"/>
</dbReference>
<gene>
    <name evidence="1" type="ORF">SPARVUS_LOCUS9922335</name>
</gene>
<proteinExistence type="predicted"/>
<organism evidence="1 2">
    <name type="scientific">Staurois parvus</name>
    <dbReference type="NCBI Taxonomy" id="386267"/>
    <lineage>
        <taxon>Eukaryota</taxon>
        <taxon>Metazoa</taxon>
        <taxon>Chordata</taxon>
        <taxon>Craniata</taxon>
        <taxon>Vertebrata</taxon>
        <taxon>Euteleostomi</taxon>
        <taxon>Amphibia</taxon>
        <taxon>Batrachia</taxon>
        <taxon>Anura</taxon>
        <taxon>Neobatrachia</taxon>
        <taxon>Ranoidea</taxon>
        <taxon>Ranidae</taxon>
        <taxon>Staurois</taxon>
    </lineage>
</organism>